<dbReference type="InterPro" id="IPR029044">
    <property type="entry name" value="Nucleotide-diphossugar_trans"/>
</dbReference>
<dbReference type="SUPFAM" id="SSF51430">
    <property type="entry name" value="NAD(P)-linked oxidoreductase"/>
    <property type="match status" value="1"/>
</dbReference>
<name>A0A2V2N2E8_9EURY</name>
<dbReference type="PANTHER" id="PTHR43312">
    <property type="entry name" value="D-THREO-ALDOSE 1-DEHYDROGENASE"/>
    <property type="match status" value="1"/>
</dbReference>
<dbReference type="CDD" id="cd19097">
    <property type="entry name" value="AKR_unchar"/>
    <property type="match status" value="1"/>
</dbReference>
<dbReference type="InterPro" id="IPR053135">
    <property type="entry name" value="AKR2_Oxidoreductase"/>
</dbReference>
<dbReference type="PANTHER" id="PTHR43312:SF1">
    <property type="entry name" value="NADP-DEPENDENT OXIDOREDUCTASE DOMAIN-CONTAINING PROTEIN"/>
    <property type="match status" value="1"/>
</dbReference>
<dbReference type="OrthoDB" id="275427at2157"/>
<gene>
    <name evidence="2" type="ORF">DLD82_17310</name>
</gene>
<dbReference type="Pfam" id="PF00248">
    <property type="entry name" value="Aldo_ket_red"/>
    <property type="match status" value="1"/>
</dbReference>
<protein>
    <recommendedName>
        <fullName evidence="1">NADP-dependent oxidoreductase domain-containing protein</fullName>
    </recommendedName>
</protein>
<evidence type="ECO:0000259" key="1">
    <source>
        <dbReference type="Pfam" id="PF00248"/>
    </source>
</evidence>
<dbReference type="Gene3D" id="3.20.20.100">
    <property type="entry name" value="NADP-dependent oxidoreductase domain"/>
    <property type="match status" value="1"/>
</dbReference>
<accession>A0A2V2N2E8</accession>
<dbReference type="EMBL" id="QGMZ01000058">
    <property type="protein sequence ID" value="PWR69631.1"/>
    <property type="molecule type" value="Genomic_DNA"/>
</dbReference>
<sequence length="546" mass="62742">MINRKIRIILQARTSSKRLPAKVLLPIGGIPLAILCAKRLSSHGHELILATSDSPSDDYLSKLAIDSGIKIFRNELDDVLTRYINCSQDMADEDLIIRVTADNPLPDGDFIEKILTYFYTLDQDYLGTSSPDDGLPYGLSAEIFSLKALRRHGLESTDNFSREHVTVSMRNELGIKGIIPRNLFFYNDYSHLRVTIDTLEDYLFIAGVFSNIPCPEKISWRYLIEKISGNNHKENKIQLRNDFISQKCDLTLGTAQFGNKYGITNQYGCPDDVELCKILSIAQNAGIIYLDTARAYGIAESRLGKLLKKPSSFRIITKIQPFIDISEKPSTNEINNFIDSSVFRSCLELKRDYIDVVMIHRFSDLIQWYDVILNRLIYHIENGVIGKIGVSVYDPEEAIFCLKDKRIKHIQIPFNLLDYRWFNAEFLDNVKMRTDVAIHARSVFLQGLILNQSSFWPSWLKNSEMIVDEINNFVSYYKRKGKTDLCISYVRSFPWISSLVIGVDNANQLQEIIKHFSENPLSENERNSIQTKFQNLPERLFNPSKW</sequence>
<dbReference type="AlphaFoldDB" id="A0A2V2N2E8"/>
<evidence type="ECO:0000313" key="3">
    <source>
        <dbReference type="Proteomes" id="UP000245934"/>
    </source>
</evidence>
<dbReference type="InterPro" id="IPR036812">
    <property type="entry name" value="NAD(P)_OxRdtase_dom_sf"/>
</dbReference>
<dbReference type="GeneID" id="97609319"/>
<dbReference type="InterPro" id="IPR023210">
    <property type="entry name" value="NADP_OxRdtase_dom"/>
</dbReference>
<dbReference type="Proteomes" id="UP000245934">
    <property type="component" value="Unassembled WGS sequence"/>
</dbReference>
<dbReference type="Gene3D" id="3.90.550.10">
    <property type="entry name" value="Spore Coat Polysaccharide Biosynthesis Protein SpsA, Chain A"/>
    <property type="match status" value="1"/>
</dbReference>
<keyword evidence="3" id="KW-1185">Reference proteome</keyword>
<dbReference type="SUPFAM" id="SSF53448">
    <property type="entry name" value="Nucleotide-diphospho-sugar transferases"/>
    <property type="match status" value="1"/>
</dbReference>
<dbReference type="InterPro" id="IPR003329">
    <property type="entry name" value="Cytidylyl_trans"/>
</dbReference>
<reference evidence="2 3" key="1">
    <citation type="submission" date="2018-05" db="EMBL/GenBank/DDBJ databases">
        <title>Draft genome of Methanospirillum stamsii Pt1.</title>
        <authorList>
            <person name="Dueholm M.S."/>
            <person name="Nielsen P.H."/>
            <person name="Bakmann L.F."/>
            <person name="Otzen D.E."/>
        </authorList>
    </citation>
    <scope>NUCLEOTIDE SEQUENCE [LARGE SCALE GENOMIC DNA]</scope>
    <source>
        <strain evidence="2 3">Pt1</strain>
    </source>
</reference>
<proteinExistence type="predicted"/>
<evidence type="ECO:0000313" key="2">
    <source>
        <dbReference type="EMBL" id="PWR69631.1"/>
    </source>
</evidence>
<dbReference type="RefSeq" id="WP_109942390.1">
    <property type="nucleotide sequence ID" value="NZ_CP176366.1"/>
</dbReference>
<organism evidence="2 3">
    <name type="scientific">Methanospirillum stamsii</name>
    <dbReference type="NCBI Taxonomy" id="1277351"/>
    <lineage>
        <taxon>Archaea</taxon>
        <taxon>Methanobacteriati</taxon>
        <taxon>Methanobacteriota</taxon>
        <taxon>Stenosarchaea group</taxon>
        <taxon>Methanomicrobia</taxon>
        <taxon>Methanomicrobiales</taxon>
        <taxon>Methanospirillaceae</taxon>
        <taxon>Methanospirillum</taxon>
    </lineage>
</organism>
<comment type="caution">
    <text evidence="2">The sequence shown here is derived from an EMBL/GenBank/DDBJ whole genome shotgun (WGS) entry which is preliminary data.</text>
</comment>
<feature type="domain" description="NADP-dependent oxidoreductase" evidence="1">
    <location>
        <begin position="250"/>
        <end position="530"/>
    </location>
</feature>
<dbReference type="Pfam" id="PF02348">
    <property type="entry name" value="CTP_transf_3"/>
    <property type="match status" value="1"/>
</dbReference>